<dbReference type="GO" id="GO:0009395">
    <property type="term" value="P:phospholipid catabolic process"/>
    <property type="evidence" value="ECO:0007669"/>
    <property type="project" value="TreeGrafter"/>
</dbReference>
<keyword evidence="2 7" id="KW-0732">Signal</keyword>
<proteinExistence type="inferred from homology"/>
<dbReference type="Gene3D" id="3.60.60.30">
    <property type="match status" value="1"/>
</dbReference>
<dbReference type="GO" id="GO:0004620">
    <property type="term" value="F:phospholipase activity"/>
    <property type="evidence" value="ECO:0007669"/>
    <property type="project" value="InterPro"/>
</dbReference>
<name>A0A1W7R9X8_9SCOR</name>
<dbReference type="PANTHER" id="PTHR12370">
    <property type="entry name" value="PHOSPHOLIPASE B-RELATED"/>
    <property type="match status" value="1"/>
</dbReference>
<evidence type="ECO:0000256" key="7">
    <source>
        <dbReference type="RuleBase" id="RU364138"/>
    </source>
</evidence>
<comment type="function">
    <text evidence="7">Putative phospholipase.</text>
</comment>
<evidence type="ECO:0000256" key="5">
    <source>
        <dbReference type="ARBA" id="ARBA00023098"/>
    </source>
</evidence>
<evidence type="ECO:0000256" key="4">
    <source>
        <dbReference type="ARBA" id="ARBA00022963"/>
    </source>
</evidence>
<dbReference type="Pfam" id="PF04916">
    <property type="entry name" value="Phospholip_B"/>
    <property type="match status" value="1"/>
</dbReference>
<feature type="chain" id="PRO_5011810800" description="Phospholipase B-like" evidence="7">
    <location>
        <begin position="18"/>
        <end position="549"/>
    </location>
</feature>
<evidence type="ECO:0000313" key="8">
    <source>
        <dbReference type="EMBL" id="JAV47950.1"/>
    </source>
</evidence>
<dbReference type="GO" id="GO:0005576">
    <property type="term" value="C:extracellular region"/>
    <property type="evidence" value="ECO:0007669"/>
    <property type="project" value="TreeGrafter"/>
</dbReference>
<protein>
    <recommendedName>
        <fullName evidence="7">Phospholipase B-like</fullName>
        <ecNumber evidence="7">3.1.1.-</ecNumber>
    </recommendedName>
</protein>
<comment type="similarity">
    <text evidence="1 7">Belongs to the phospholipase B-like family.</text>
</comment>
<feature type="signal peptide" evidence="7">
    <location>
        <begin position="1"/>
        <end position="17"/>
    </location>
</feature>
<evidence type="ECO:0000256" key="3">
    <source>
        <dbReference type="ARBA" id="ARBA00022801"/>
    </source>
</evidence>
<dbReference type="EMBL" id="GFAH01000439">
    <property type="protein sequence ID" value="JAV47950.1"/>
    <property type="molecule type" value="Transcribed_RNA"/>
</dbReference>
<dbReference type="InterPro" id="IPR007000">
    <property type="entry name" value="PLipase_B-like"/>
</dbReference>
<dbReference type="AlphaFoldDB" id="A0A1W7R9X8"/>
<keyword evidence="6" id="KW-0325">Glycoprotein</keyword>
<reference evidence="8" key="1">
    <citation type="submission" date="2016-11" db="EMBL/GenBank/DDBJ databases">
        <title>Venom-gland transcriptomics and venom proteomics of the black-back scorpion (Hadrurus spadix) reveal detectability challenges and an unexplored realm of animal toxin diversity.</title>
        <authorList>
            <person name="Rokyta D.R."/>
            <person name="Ward M.J."/>
        </authorList>
    </citation>
    <scope>NUCLEOTIDE SEQUENCE</scope>
    <source>
        <tissue evidence="8">Venom gland</tissue>
    </source>
</reference>
<dbReference type="EC" id="3.1.1.-" evidence="7"/>
<evidence type="ECO:0000256" key="6">
    <source>
        <dbReference type="ARBA" id="ARBA00023180"/>
    </source>
</evidence>
<evidence type="ECO:0000256" key="1">
    <source>
        <dbReference type="ARBA" id="ARBA00007835"/>
    </source>
</evidence>
<sequence length="549" mass="63369">MEHYMLIFSLLPCLVMALPPRNVSVSWDSVKGDFIIHDSVVNNWVAWATFTNEINTTGWSYLEVHTNDDYKDSYQAYAAGLAEGYITSDLIKKHWNNMYADYCDGEKAYCDRLKEFLQANLDFLNSQIEKSQSRKTNSYWHQIALILEQVKGLEDGYKNKPSVPSTKPSIFGPMFFNLFGDLMDLEDVLNKTTKKRVLGSGHCSGLIKLLPGNTDLYVAQDSWNTYNSMLRILKKYVIPVRSSTSTASNTVPGHTVSFSSYPATIFSGDDFYVLSSRLVAIETTIGNSNSSLWKYVVPNKIVFEWMRNIVANRLADKGEGWTYLFSLYNSGTYNNQWMIVDYNRFFPGKPPRRGALWVLEQLPGHIERKDQTNHLLNHTYWPSYNSPYYPDIFNISGTLNMVKKYGDWFTYDKTPRALIFKRDHKKVHDLTSMTKLMRYNDYKNDILSRCNCTPPYSAENAIAARSDLNPPNGTYPFPSLGHRAHGAIDMKLTSYFMHMKYQFVAYGGPTYDQQPPFQWSKSDFVNEQHEGQPDLWQFRPVVHQWINDN</sequence>
<evidence type="ECO:0000256" key="2">
    <source>
        <dbReference type="ARBA" id="ARBA00022729"/>
    </source>
</evidence>
<organism evidence="8">
    <name type="scientific">Hadrurus spadix</name>
    <dbReference type="NCBI Taxonomy" id="141984"/>
    <lineage>
        <taxon>Eukaryota</taxon>
        <taxon>Metazoa</taxon>
        <taxon>Ecdysozoa</taxon>
        <taxon>Arthropoda</taxon>
        <taxon>Chelicerata</taxon>
        <taxon>Arachnida</taxon>
        <taxon>Scorpiones</taxon>
        <taxon>Iurida</taxon>
        <taxon>Iuroidea</taxon>
        <taxon>Hadrurus</taxon>
    </lineage>
</organism>
<accession>A0A1W7R9X8</accession>
<keyword evidence="5 7" id="KW-0443">Lipid metabolism</keyword>
<dbReference type="PANTHER" id="PTHR12370:SF3">
    <property type="entry name" value="PHOSPHOLIPASE B-LIKE 2-RELATED"/>
    <property type="match status" value="1"/>
</dbReference>
<keyword evidence="3 7" id="KW-0378">Hydrolase</keyword>
<keyword evidence="4 7" id="KW-0442">Lipid degradation</keyword>